<protein>
    <recommendedName>
        <fullName evidence="8">Chitin deacetylase</fullName>
    </recommendedName>
</protein>
<name>A0A0W0FMW8_MONRR</name>
<reference evidence="6 7" key="1">
    <citation type="submission" date="2015-12" db="EMBL/GenBank/DDBJ databases">
        <title>Draft genome sequence of Moniliophthora roreri, the causal agent of frosty pod rot of cacao.</title>
        <authorList>
            <person name="Aime M.C."/>
            <person name="Diaz-Valderrama J.R."/>
            <person name="Kijpornyongpan T."/>
            <person name="Phillips-Mora W."/>
        </authorList>
    </citation>
    <scope>NUCLEOTIDE SEQUENCE [LARGE SCALE GENOMIC DNA]</scope>
    <source>
        <strain evidence="6 7">MCA 2952</strain>
    </source>
</reference>
<organism evidence="6 7">
    <name type="scientific">Moniliophthora roreri</name>
    <name type="common">Frosty pod rot fungus</name>
    <name type="synonym">Monilia roreri</name>
    <dbReference type="NCBI Taxonomy" id="221103"/>
    <lineage>
        <taxon>Eukaryota</taxon>
        <taxon>Fungi</taxon>
        <taxon>Dikarya</taxon>
        <taxon>Basidiomycota</taxon>
        <taxon>Agaricomycotina</taxon>
        <taxon>Agaricomycetes</taxon>
        <taxon>Agaricomycetidae</taxon>
        <taxon>Agaricales</taxon>
        <taxon>Marasmiineae</taxon>
        <taxon>Marasmiaceae</taxon>
        <taxon>Moniliophthora</taxon>
    </lineage>
</organism>
<evidence type="ECO:0000256" key="4">
    <source>
        <dbReference type="ARBA" id="ARBA00022801"/>
    </source>
</evidence>
<dbReference type="InterPro" id="IPR011330">
    <property type="entry name" value="Glyco_hydro/deAcase_b/a-brl"/>
</dbReference>
<comment type="cofactor">
    <cofactor evidence="1">
        <name>Co(2+)</name>
        <dbReference type="ChEBI" id="CHEBI:48828"/>
    </cofactor>
</comment>
<evidence type="ECO:0000256" key="5">
    <source>
        <dbReference type="ARBA" id="ARBA00023277"/>
    </source>
</evidence>
<dbReference type="SUPFAM" id="SSF88713">
    <property type="entry name" value="Glycoside hydrolase/deacetylase"/>
    <property type="match status" value="1"/>
</dbReference>
<dbReference type="Gene3D" id="3.20.20.370">
    <property type="entry name" value="Glycoside hydrolase/deacetylase"/>
    <property type="match status" value="1"/>
</dbReference>
<dbReference type="PANTHER" id="PTHR46471:SF2">
    <property type="entry name" value="CHITIN DEACETYLASE-RELATED"/>
    <property type="match status" value="1"/>
</dbReference>
<keyword evidence="5" id="KW-0119">Carbohydrate metabolism</keyword>
<dbReference type="AlphaFoldDB" id="A0A0W0FMW8"/>
<proteinExistence type="predicted"/>
<dbReference type="EMBL" id="LATX01001829">
    <property type="protein sequence ID" value="KTB37677.1"/>
    <property type="molecule type" value="Genomic_DNA"/>
</dbReference>
<keyword evidence="4" id="KW-0378">Hydrolase</keyword>
<dbReference type="GO" id="GO:0005975">
    <property type="term" value="P:carbohydrate metabolic process"/>
    <property type="evidence" value="ECO:0007669"/>
    <property type="project" value="InterPro"/>
</dbReference>
<gene>
    <name evidence="6" type="ORF">WG66_9738</name>
</gene>
<dbReference type="GO" id="GO:0046872">
    <property type="term" value="F:metal ion binding"/>
    <property type="evidence" value="ECO:0007669"/>
    <property type="project" value="UniProtKB-KW"/>
</dbReference>
<accession>A0A0W0FMW8</accession>
<dbReference type="Proteomes" id="UP000054988">
    <property type="component" value="Unassembled WGS sequence"/>
</dbReference>
<evidence type="ECO:0008006" key="8">
    <source>
        <dbReference type="Google" id="ProtNLM"/>
    </source>
</evidence>
<sequence length="172" mass="19538">MDIWSHLILGDMLTSPRLAGINTVNEEMWRVERQYLLTIRIAKAMLIHPSLKALDRIIGVTSAFMRCSYSKFNDLVHQVSAARGQSIIEWDFDSSDTLGHTADQIKADYAALIQRQPNNILMLNHETKDAMYTAIPELKKAEYKFVMVAECLGMQPCQRVGGPQNPNPSWRC</sequence>
<evidence type="ECO:0000256" key="2">
    <source>
        <dbReference type="ARBA" id="ARBA00022723"/>
    </source>
</evidence>
<comment type="caution">
    <text evidence="6">The sequence shown here is derived from an EMBL/GenBank/DDBJ whole genome shotgun (WGS) entry which is preliminary data.</text>
</comment>
<keyword evidence="3" id="KW-0732">Signal</keyword>
<evidence type="ECO:0000256" key="3">
    <source>
        <dbReference type="ARBA" id="ARBA00022729"/>
    </source>
</evidence>
<evidence type="ECO:0000313" key="6">
    <source>
        <dbReference type="EMBL" id="KTB37677.1"/>
    </source>
</evidence>
<dbReference type="GO" id="GO:0016787">
    <property type="term" value="F:hydrolase activity"/>
    <property type="evidence" value="ECO:0007669"/>
    <property type="project" value="UniProtKB-KW"/>
</dbReference>
<keyword evidence="2" id="KW-0479">Metal-binding</keyword>
<dbReference type="PANTHER" id="PTHR46471">
    <property type="entry name" value="CHITIN DEACETYLASE"/>
    <property type="match status" value="1"/>
</dbReference>
<evidence type="ECO:0000313" key="7">
    <source>
        <dbReference type="Proteomes" id="UP000054988"/>
    </source>
</evidence>
<evidence type="ECO:0000256" key="1">
    <source>
        <dbReference type="ARBA" id="ARBA00001941"/>
    </source>
</evidence>